<keyword evidence="3" id="KW-1185">Reference proteome</keyword>
<evidence type="ECO:0000313" key="2">
    <source>
        <dbReference type="EMBL" id="TPN89254.1"/>
    </source>
</evidence>
<keyword evidence="1" id="KW-0732">Signal</keyword>
<proteinExistence type="predicted"/>
<name>A0A504JEZ2_9FLAO</name>
<feature type="chain" id="PRO_5021422771" evidence="1">
    <location>
        <begin position="20"/>
        <end position="1619"/>
    </location>
</feature>
<sequence>MKNHYLLILALFLSVAGFANTGKDSLLVKDKQPISPLYENPAVKGLDTEALERLAAFKAKRKINEASKAYILRKYDTKEFRSFPELEHAMTNVNIPNENFFQGVAEFTKDYIKKIYKPTPKTDSLVKTAKALFKEIEKQENFINVISGKELLQFPVGLKKSVSPSSSITIGIVKAKLHANYAEVDLFAKLTLGELSTELFFGASNVKLSHEGGIYGEAQLHLLGDFPVGQSGGQWAITFKGGLESDGNVTKQTYITIDCTGKVKEIALEADVRIAKTVAIPLNEDGTKKFPAETKPQDGKKIAGNESYVGASFSFVAESLQDLLIELDLPKFELVPLPGWAFKMKNVVLDLSDTKNSPLVNFPTIYNERQLIPADQKELWRGFYGEEVTVTLPKEFQITKSKERISFGARGLLIDNFGVSGNFFASNLFNINEGNAGKWQYSLDSLNVDLQVNHFIKADFNGKLVLPISEADKNGNGELEYKGLITANKQYTIRVEVTKDVDFNIFKSKAKLFPESYIKMEVDNGNFYPEANLTGLMAFNKAQKDSLNNISSQNEDTDTSDIESLSFDGLAFQNFKIQTRNKPYLSIKYMGFKDTIALPKISGFQLGFYDIKAKMYPDDRAEIGLNSYVNLDKSGIKGDVRIRIVGKLQEGDYLKWKFDKIAADAVKVDVKRKNFEFYGELNFFKNNPVYGKGLSGKLNLYAESLKIELKAKGIFGKKDDFRYWYVDAFGSPTSNKNNKSLQIIELGGGVYHHMQKAGIDKRAESLSGIYYRPDINTEFGFKAMASFKVKKAATFTGLFAIEMSFNSPSAGGGLSRLGFYGGAALMTGKSGGDSGSPFGDVAGMQKKLADKEKTIPNFSEMSIDKEGIKYFATNVFPNILTGKEQFAAQLAIDFDFRNDTYWGMFDVFLNLGQIKGAGEKNRLGYIEFYDAPNDWYIYIGTPTKRFGVAGIPIGPVEAAFDLYYMTGTILPDPAQPKPQVINILNLKGDELLFGRNFNSQLAQGTGYAFGAYVEVGKSFDWGIVYASVQAGVGFDLMMKDFGDAHCKGRSGPIGMNGWYATGQLYAFLQGEIGAQIKLFGFRKRVPILKAGLAVLAQGQLPNPWFVKGYAGVKVRVLGVVSIQARLKVTIGEECEIVGRTGIQNVEIISDILPEDNSSDVDVFDAIQVAFNVPIGEVVEIDDDQGTQKYQIELKEFTVTDNKSTVLGEQIWNNNKDILIFEPDDILSPKTKITATVKVQFNEYKGGQWKPVLENGQPVLEEKTVTFTTGEAPTKIPYKNIEYMYPIVDQRYMLPKESSNGYIQLERGQDYLFDQQGFKDELFFITQTGDITKVKFSYDNVSNALSFLLPKLPNKTAITYKLVTSKSNLGNNEINGQETFNIINDDVSISQNTLTGTATNDAFLTRLEFNFSTSKYNTFKEKMRAIKIEDYYTFFDGASNVAQMELRIKQFEPFDINEVMGTSYNQNKALISGLGMKSDDYFEKEIYPLLYKNYPLDNNIRVNRDEQILGTPPMKNINPGLTYKHYLQNDPENPYLEERFPFRWNLAAAYKQDFVHLQYVIVNRYLSQVPINTEAYEKFKYLMNGIFPYVNVEKYQVQFQYTLPNKTSGNTVKLDYKNYF</sequence>
<protein>
    <submittedName>
        <fullName evidence="2">Uncharacterized protein</fullName>
    </submittedName>
</protein>
<organism evidence="2 3">
    <name type="scientific">Aquimarina algicola</name>
    <dbReference type="NCBI Taxonomy" id="2589995"/>
    <lineage>
        <taxon>Bacteria</taxon>
        <taxon>Pseudomonadati</taxon>
        <taxon>Bacteroidota</taxon>
        <taxon>Flavobacteriia</taxon>
        <taxon>Flavobacteriales</taxon>
        <taxon>Flavobacteriaceae</taxon>
        <taxon>Aquimarina</taxon>
    </lineage>
</organism>
<dbReference type="Proteomes" id="UP000315540">
    <property type="component" value="Unassembled WGS sequence"/>
</dbReference>
<dbReference type="RefSeq" id="WP_140589702.1">
    <property type="nucleotide sequence ID" value="NZ_VFWZ01000001.1"/>
</dbReference>
<evidence type="ECO:0000256" key="1">
    <source>
        <dbReference type="SAM" id="SignalP"/>
    </source>
</evidence>
<evidence type="ECO:0000313" key="3">
    <source>
        <dbReference type="Proteomes" id="UP000315540"/>
    </source>
</evidence>
<accession>A0A504JEZ2</accession>
<dbReference type="EMBL" id="VFWZ01000001">
    <property type="protein sequence ID" value="TPN89254.1"/>
    <property type="molecule type" value="Genomic_DNA"/>
</dbReference>
<feature type="signal peptide" evidence="1">
    <location>
        <begin position="1"/>
        <end position="19"/>
    </location>
</feature>
<gene>
    <name evidence="2" type="ORF">FHK87_03230</name>
</gene>
<dbReference type="OrthoDB" id="610610at2"/>
<comment type="caution">
    <text evidence="2">The sequence shown here is derived from an EMBL/GenBank/DDBJ whole genome shotgun (WGS) entry which is preliminary data.</text>
</comment>
<reference evidence="2 3" key="1">
    <citation type="submission" date="2019-06" db="EMBL/GenBank/DDBJ databases">
        <authorList>
            <person name="Meng X."/>
        </authorList>
    </citation>
    <scope>NUCLEOTIDE SEQUENCE [LARGE SCALE GENOMIC DNA]</scope>
    <source>
        <strain evidence="2 3">M625</strain>
    </source>
</reference>